<evidence type="ECO:0000313" key="2">
    <source>
        <dbReference type="EMBL" id="GMH06191.1"/>
    </source>
</evidence>
<dbReference type="Proteomes" id="UP001279734">
    <property type="component" value="Unassembled WGS sequence"/>
</dbReference>
<keyword evidence="3" id="KW-1185">Reference proteome</keyword>
<name>A0AAD3S8B6_NEPGR</name>
<organism evidence="2 3">
    <name type="scientific">Nepenthes gracilis</name>
    <name type="common">Slender pitcher plant</name>
    <dbReference type="NCBI Taxonomy" id="150966"/>
    <lineage>
        <taxon>Eukaryota</taxon>
        <taxon>Viridiplantae</taxon>
        <taxon>Streptophyta</taxon>
        <taxon>Embryophyta</taxon>
        <taxon>Tracheophyta</taxon>
        <taxon>Spermatophyta</taxon>
        <taxon>Magnoliopsida</taxon>
        <taxon>eudicotyledons</taxon>
        <taxon>Gunneridae</taxon>
        <taxon>Pentapetalae</taxon>
        <taxon>Caryophyllales</taxon>
        <taxon>Nepenthaceae</taxon>
        <taxon>Nepenthes</taxon>
    </lineage>
</organism>
<sequence length="69" mass="7300">MPIDAKANCNRYLSPSLRANSKHPPADLTSARARSSSSNSTSLTPRHAAALAESQPGPIIKGKLLHQLP</sequence>
<reference evidence="2" key="1">
    <citation type="submission" date="2023-05" db="EMBL/GenBank/DDBJ databases">
        <title>Nepenthes gracilis genome sequencing.</title>
        <authorList>
            <person name="Fukushima K."/>
        </authorList>
    </citation>
    <scope>NUCLEOTIDE SEQUENCE</scope>
    <source>
        <strain evidence="2">SING2019-196</strain>
    </source>
</reference>
<evidence type="ECO:0000256" key="1">
    <source>
        <dbReference type="SAM" id="MobiDB-lite"/>
    </source>
</evidence>
<comment type="caution">
    <text evidence="2">The sequence shown here is derived from an EMBL/GenBank/DDBJ whole genome shotgun (WGS) entry which is preliminary data.</text>
</comment>
<dbReference type="AlphaFoldDB" id="A0AAD3S8B6"/>
<gene>
    <name evidence="2" type="ORF">Nepgr_008031</name>
</gene>
<protein>
    <submittedName>
        <fullName evidence="2">Uncharacterized protein</fullName>
    </submittedName>
</protein>
<feature type="region of interest" description="Disordered" evidence="1">
    <location>
        <begin position="14"/>
        <end position="69"/>
    </location>
</feature>
<accession>A0AAD3S8B6</accession>
<feature type="compositionally biased region" description="Low complexity" evidence="1">
    <location>
        <begin position="29"/>
        <end position="42"/>
    </location>
</feature>
<proteinExistence type="predicted"/>
<evidence type="ECO:0000313" key="3">
    <source>
        <dbReference type="Proteomes" id="UP001279734"/>
    </source>
</evidence>
<dbReference type="EMBL" id="BSYO01000006">
    <property type="protein sequence ID" value="GMH06191.1"/>
    <property type="molecule type" value="Genomic_DNA"/>
</dbReference>